<dbReference type="EMBL" id="WMEQ01000013">
    <property type="protein sequence ID" value="MYL34971.1"/>
    <property type="molecule type" value="Genomic_DNA"/>
</dbReference>
<organism evidence="2 3">
    <name type="scientific">Pontibacillus yanchengensis</name>
    <dbReference type="NCBI Taxonomy" id="462910"/>
    <lineage>
        <taxon>Bacteria</taxon>
        <taxon>Bacillati</taxon>
        <taxon>Bacillota</taxon>
        <taxon>Bacilli</taxon>
        <taxon>Bacillales</taxon>
        <taxon>Bacillaceae</taxon>
        <taxon>Pontibacillus</taxon>
    </lineage>
</organism>
<feature type="transmembrane region" description="Helical" evidence="1">
    <location>
        <begin position="7"/>
        <end position="24"/>
    </location>
</feature>
<proteinExistence type="predicted"/>
<feature type="transmembrane region" description="Helical" evidence="1">
    <location>
        <begin position="36"/>
        <end position="53"/>
    </location>
</feature>
<comment type="caution">
    <text evidence="2">The sequence shown here is derived from an EMBL/GenBank/DDBJ whole genome shotgun (WGS) entry which is preliminary data.</text>
</comment>
<name>A0A6I5A3X7_9BACI</name>
<keyword evidence="1" id="KW-0812">Transmembrane</keyword>
<evidence type="ECO:0000313" key="3">
    <source>
        <dbReference type="Proteomes" id="UP000468638"/>
    </source>
</evidence>
<dbReference type="Proteomes" id="UP000468638">
    <property type="component" value="Unassembled WGS sequence"/>
</dbReference>
<evidence type="ECO:0000313" key="2">
    <source>
        <dbReference type="EMBL" id="MYL34971.1"/>
    </source>
</evidence>
<keyword evidence="1" id="KW-1133">Transmembrane helix</keyword>
<evidence type="ECO:0000256" key="1">
    <source>
        <dbReference type="SAM" id="Phobius"/>
    </source>
</evidence>
<gene>
    <name evidence="2" type="ORF">GLW05_15410</name>
</gene>
<protein>
    <submittedName>
        <fullName evidence="2">Uncharacterized protein</fullName>
    </submittedName>
</protein>
<sequence>MNRVIASIYISSSFIMFTILFALQRSGHHTTYSHDFITWLPWISFALGVYYFIKRREDQG</sequence>
<dbReference type="AlphaFoldDB" id="A0A6I5A3X7"/>
<dbReference type="RefSeq" id="WP_160910003.1">
    <property type="nucleotide sequence ID" value="NZ_WMEQ01000013.1"/>
</dbReference>
<keyword evidence="1" id="KW-0472">Membrane</keyword>
<dbReference type="OrthoDB" id="9942221at2"/>
<accession>A0A6I5A3X7</accession>
<reference evidence="2 3" key="1">
    <citation type="submission" date="2019-11" db="EMBL/GenBank/DDBJ databases">
        <title>Genome sequences of 17 halophilic strains isolated from different environments.</title>
        <authorList>
            <person name="Furrow R.E."/>
        </authorList>
    </citation>
    <scope>NUCLEOTIDE SEQUENCE [LARGE SCALE GENOMIC DNA]</scope>
    <source>
        <strain evidence="2 3">22514_16_FS</strain>
    </source>
</reference>